<dbReference type="Gene3D" id="3.60.15.10">
    <property type="entry name" value="Ribonuclease Z/Hydroxyacylglutathione hydrolase-like"/>
    <property type="match status" value="1"/>
</dbReference>
<feature type="binding site" evidence="7">
    <location>
        <position position="58"/>
    </location>
    <ligand>
        <name>Zn(2+)</name>
        <dbReference type="ChEBI" id="CHEBI:29105"/>
        <label>2</label>
    </ligand>
</feature>
<keyword evidence="5 7" id="KW-0378">Hydrolase</keyword>
<feature type="binding site" evidence="7">
    <location>
        <position position="177"/>
    </location>
    <ligand>
        <name>Zn(2+)</name>
        <dbReference type="ChEBI" id="CHEBI:29105"/>
        <label>2</label>
    </ligand>
</feature>
<feature type="binding site" evidence="7">
    <location>
        <position position="56"/>
    </location>
    <ligand>
        <name>Zn(2+)</name>
        <dbReference type="ChEBI" id="CHEBI:29105"/>
        <label>1</label>
    </ligand>
</feature>
<dbReference type="GO" id="GO:0019243">
    <property type="term" value="P:methylglyoxal catabolic process to D-lactate via S-lactoyl-glutathione"/>
    <property type="evidence" value="ECO:0007669"/>
    <property type="project" value="UniProtKB-UniRule"/>
</dbReference>
<reference evidence="9 10" key="1">
    <citation type="journal article" date="2015" name="Genome Announc.">
        <title>Draft Genome Sequence of Filamentous Marine Cyanobacterium Lyngbya confervoides Strain BDU141951.</title>
        <authorList>
            <person name="Chandrababunaidu M.M."/>
            <person name="Sen D."/>
            <person name="Tripathy S."/>
        </authorList>
    </citation>
    <scope>NUCLEOTIDE SEQUENCE [LARGE SCALE GENOMIC DNA]</scope>
    <source>
        <strain evidence="9 10">BDU141951</strain>
    </source>
</reference>
<gene>
    <name evidence="7 9" type="primary">gloB</name>
    <name evidence="9" type="ORF">QQ91_0002995</name>
</gene>
<dbReference type="InterPro" id="IPR050110">
    <property type="entry name" value="Glyoxalase_II_hydrolase"/>
</dbReference>
<evidence type="ECO:0000256" key="5">
    <source>
        <dbReference type="ARBA" id="ARBA00022801"/>
    </source>
</evidence>
<comment type="cofactor">
    <cofactor evidence="7">
        <name>Zn(2+)</name>
        <dbReference type="ChEBI" id="CHEBI:29105"/>
    </cofactor>
    <text evidence="7">Binds 2 Zn(2+) ions per subunit.</text>
</comment>
<comment type="similarity">
    <text evidence="3 7">Belongs to the metallo-beta-lactamase superfamily. Glyoxalase II family.</text>
</comment>
<dbReference type="CDD" id="cd07723">
    <property type="entry name" value="hydroxyacylglutathione_hydrolase_MBL-fold"/>
    <property type="match status" value="1"/>
</dbReference>
<dbReference type="HAMAP" id="MF_01374">
    <property type="entry name" value="Glyoxalase_2"/>
    <property type="match status" value="1"/>
</dbReference>
<dbReference type="InterPro" id="IPR017782">
    <property type="entry name" value="Hydroxyacylglutathione_Hdrlase"/>
</dbReference>
<dbReference type="InterPro" id="IPR036866">
    <property type="entry name" value="RibonucZ/Hydroxyglut_hydro"/>
</dbReference>
<evidence type="ECO:0000259" key="8">
    <source>
        <dbReference type="SMART" id="SM00849"/>
    </source>
</evidence>
<feature type="domain" description="Metallo-beta-lactamase" evidence="8">
    <location>
        <begin position="11"/>
        <end position="177"/>
    </location>
</feature>
<dbReference type="EMBL" id="JTHE03000022">
    <property type="protein sequence ID" value="MCM1981798.1"/>
    <property type="molecule type" value="Genomic_DNA"/>
</dbReference>
<protein>
    <recommendedName>
        <fullName evidence="7">Hydroxyacylglutathione hydrolase</fullName>
        <ecNumber evidence="7">3.1.2.6</ecNumber>
    </recommendedName>
    <alternativeName>
        <fullName evidence="7">Glyoxalase II</fullName>
        <shortName evidence="7">Glx II</shortName>
    </alternativeName>
</protein>
<evidence type="ECO:0000256" key="7">
    <source>
        <dbReference type="HAMAP-Rule" id="MF_01374"/>
    </source>
</evidence>
<comment type="subunit">
    <text evidence="7">Monomer.</text>
</comment>
<keyword evidence="10" id="KW-1185">Reference proteome</keyword>
<sequence length="259" mass="28768">MEIKLIPVLSDNYIFLLHDPLRHEAVVIDPALADPVLVQLSIWGARLTAIWNTHHHGDHVGGNRDLIRAFPDLVVYGSQYDVTLGRIPGGTVSLKEGDRVEFAKCCADVMHVPGHTLGHLAYYFPPGTASAQGDLFCGDTLFAGGCGRLFEGSAAQMLIALNRFRHLPPQTRLWCAHEYTLNNLRFALTLEPDHPALNHRLATVQALRSVGSATIPSTLDVELQTNPFLRWDSLALMQAVHCQEPLATFAEIRHRKDRF</sequence>
<dbReference type="GO" id="GO:0004416">
    <property type="term" value="F:hydroxyacylglutathione hydrolase activity"/>
    <property type="evidence" value="ECO:0007669"/>
    <property type="project" value="UniProtKB-UniRule"/>
</dbReference>
<feature type="binding site" evidence="7">
    <location>
        <position position="139"/>
    </location>
    <ligand>
        <name>Zn(2+)</name>
        <dbReference type="ChEBI" id="CHEBI:29105"/>
        <label>1</label>
    </ligand>
</feature>
<dbReference type="GO" id="GO:0046872">
    <property type="term" value="F:metal ion binding"/>
    <property type="evidence" value="ECO:0007669"/>
    <property type="project" value="UniProtKB-KW"/>
</dbReference>
<evidence type="ECO:0000313" key="9">
    <source>
        <dbReference type="EMBL" id="MCM1981798.1"/>
    </source>
</evidence>
<feature type="binding site" evidence="7">
    <location>
        <position position="54"/>
    </location>
    <ligand>
        <name>Zn(2+)</name>
        <dbReference type="ChEBI" id="CHEBI:29105"/>
        <label>1</label>
    </ligand>
</feature>
<keyword evidence="4 7" id="KW-0479">Metal-binding</keyword>
<keyword evidence="6 7" id="KW-0862">Zinc</keyword>
<dbReference type="PANTHER" id="PTHR43705:SF1">
    <property type="entry name" value="HYDROXYACYLGLUTATHIONE HYDROLASE GLOB"/>
    <property type="match status" value="1"/>
</dbReference>
<comment type="caution">
    <text evidence="9">The sequence shown here is derived from an EMBL/GenBank/DDBJ whole genome shotgun (WGS) entry which is preliminary data.</text>
</comment>
<evidence type="ECO:0000313" key="10">
    <source>
        <dbReference type="Proteomes" id="UP000031561"/>
    </source>
</evidence>
<evidence type="ECO:0000256" key="1">
    <source>
        <dbReference type="ARBA" id="ARBA00001623"/>
    </source>
</evidence>
<evidence type="ECO:0000256" key="4">
    <source>
        <dbReference type="ARBA" id="ARBA00022723"/>
    </source>
</evidence>
<proteinExistence type="inferred from homology"/>
<feature type="binding site" evidence="7">
    <location>
        <position position="59"/>
    </location>
    <ligand>
        <name>Zn(2+)</name>
        <dbReference type="ChEBI" id="CHEBI:29105"/>
        <label>2</label>
    </ligand>
</feature>
<dbReference type="EC" id="3.1.2.6" evidence="7"/>
<dbReference type="InterPro" id="IPR001279">
    <property type="entry name" value="Metallo-B-lactamas"/>
</dbReference>
<organism evidence="9 10">
    <name type="scientific">Lyngbya confervoides BDU141951</name>
    <dbReference type="NCBI Taxonomy" id="1574623"/>
    <lineage>
        <taxon>Bacteria</taxon>
        <taxon>Bacillati</taxon>
        <taxon>Cyanobacteriota</taxon>
        <taxon>Cyanophyceae</taxon>
        <taxon>Oscillatoriophycideae</taxon>
        <taxon>Oscillatoriales</taxon>
        <taxon>Microcoleaceae</taxon>
        <taxon>Lyngbya</taxon>
    </lineage>
</organism>
<dbReference type="NCBIfam" id="TIGR03413">
    <property type="entry name" value="GSH_gloB"/>
    <property type="match status" value="1"/>
</dbReference>
<evidence type="ECO:0000256" key="6">
    <source>
        <dbReference type="ARBA" id="ARBA00022833"/>
    </source>
</evidence>
<comment type="function">
    <text evidence="7">Thiolesterase that catalyzes the hydrolysis of S-D-lactoyl-glutathione to form glutathione and D-lactic acid.</text>
</comment>
<dbReference type="InterPro" id="IPR035680">
    <property type="entry name" value="Clx_II_MBL"/>
</dbReference>
<dbReference type="PIRSF" id="PIRSF005457">
    <property type="entry name" value="Glx"/>
    <property type="match status" value="1"/>
</dbReference>
<evidence type="ECO:0000256" key="3">
    <source>
        <dbReference type="ARBA" id="ARBA00006759"/>
    </source>
</evidence>
<dbReference type="AlphaFoldDB" id="A0ABD4SZJ8"/>
<feature type="binding site" evidence="7">
    <location>
        <position position="139"/>
    </location>
    <ligand>
        <name>Zn(2+)</name>
        <dbReference type="ChEBI" id="CHEBI:29105"/>
        <label>2</label>
    </ligand>
</feature>
<dbReference type="SMART" id="SM00849">
    <property type="entry name" value="Lactamase_B"/>
    <property type="match status" value="1"/>
</dbReference>
<dbReference type="InterPro" id="IPR032282">
    <property type="entry name" value="HAGH_C"/>
</dbReference>
<evidence type="ECO:0000256" key="2">
    <source>
        <dbReference type="ARBA" id="ARBA00004963"/>
    </source>
</evidence>
<feature type="binding site" evidence="7">
    <location>
        <position position="115"/>
    </location>
    <ligand>
        <name>Zn(2+)</name>
        <dbReference type="ChEBI" id="CHEBI:29105"/>
        <label>1</label>
    </ligand>
</feature>
<name>A0ABD4SZJ8_9CYAN</name>
<dbReference type="Pfam" id="PF16123">
    <property type="entry name" value="HAGH_C"/>
    <property type="match status" value="1"/>
</dbReference>
<comment type="catalytic activity">
    <reaction evidence="1 7">
        <text>an S-(2-hydroxyacyl)glutathione + H2O = a 2-hydroxy carboxylate + glutathione + H(+)</text>
        <dbReference type="Rhea" id="RHEA:21864"/>
        <dbReference type="ChEBI" id="CHEBI:15377"/>
        <dbReference type="ChEBI" id="CHEBI:15378"/>
        <dbReference type="ChEBI" id="CHEBI:57925"/>
        <dbReference type="ChEBI" id="CHEBI:58896"/>
        <dbReference type="ChEBI" id="CHEBI:71261"/>
        <dbReference type="EC" id="3.1.2.6"/>
    </reaction>
</comment>
<comment type="pathway">
    <text evidence="2 7">Secondary metabolite metabolism; methylglyoxal degradation; (R)-lactate from methylglyoxal: step 2/2.</text>
</comment>
<dbReference type="PANTHER" id="PTHR43705">
    <property type="entry name" value="HYDROXYACYLGLUTATHIONE HYDROLASE"/>
    <property type="match status" value="1"/>
</dbReference>
<dbReference type="RefSeq" id="WP_166279818.1">
    <property type="nucleotide sequence ID" value="NZ_JTHE03000022.1"/>
</dbReference>
<dbReference type="Proteomes" id="UP000031561">
    <property type="component" value="Unassembled WGS sequence"/>
</dbReference>
<dbReference type="Pfam" id="PF00753">
    <property type="entry name" value="Lactamase_B"/>
    <property type="match status" value="1"/>
</dbReference>
<dbReference type="SUPFAM" id="SSF56281">
    <property type="entry name" value="Metallo-hydrolase/oxidoreductase"/>
    <property type="match status" value="1"/>
</dbReference>
<accession>A0ABD4SZJ8</accession>